<sequence>MEQIRIELPEVSLAALTWGPMESTKKSGKRPLAILLHGFPDTAHTWRHLGPVLADAGYRVVAPFMRGYAPSAVPADGSGDVAALVSDVLGIHRALDGGADAIVVGHDWGAIATNALLAHDDNPFAKAVVMSVPPFTAVKPDPKILPRQMRNSWYIGFNRLPRLPERHHQRLVRYLWRTWSPGYDAEADLRSVFEAMSWEQNRRQIFGYYRALVSPFGPPPAYRRWKGAEMREPRMPMLYLHGTDDGCMDVRLAASSEPRLPEGSVLRLVEGTGHFLHLEKPAEVNAAIVGYLAS</sequence>
<dbReference type="InterPro" id="IPR000639">
    <property type="entry name" value="Epox_hydrolase-like"/>
</dbReference>
<dbReference type="EMBL" id="RJSG01000002">
    <property type="protein sequence ID" value="RNL80100.1"/>
    <property type="molecule type" value="Genomic_DNA"/>
</dbReference>
<evidence type="ECO:0000313" key="3">
    <source>
        <dbReference type="EMBL" id="RNL80100.1"/>
    </source>
</evidence>
<dbReference type="SUPFAM" id="SSF53474">
    <property type="entry name" value="alpha/beta-Hydrolases"/>
    <property type="match status" value="1"/>
</dbReference>
<dbReference type="OrthoDB" id="2987348at2"/>
<dbReference type="RefSeq" id="WP_123234602.1">
    <property type="nucleotide sequence ID" value="NZ_RJSG01000002.1"/>
</dbReference>
<dbReference type="PANTHER" id="PTHR43329">
    <property type="entry name" value="EPOXIDE HYDROLASE"/>
    <property type="match status" value="1"/>
</dbReference>
<reference evidence="3 4" key="1">
    <citation type="submission" date="2018-11" db="EMBL/GenBank/DDBJ databases">
        <authorList>
            <person name="Li F."/>
        </authorList>
    </citation>
    <scope>NUCLEOTIDE SEQUENCE [LARGE SCALE GENOMIC DNA]</scope>
    <source>
        <strain evidence="3 4">KIS18-7</strain>
    </source>
</reference>
<evidence type="ECO:0000313" key="4">
    <source>
        <dbReference type="Proteomes" id="UP000277094"/>
    </source>
</evidence>
<feature type="domain" description="AB hydrolase-1" evidence="2">
    <location>
        <begin position="34"/>
        <end position="281"/>
    </location>
</feature>
<dbReference type="AlphaFoldDB" id="A0A3N0DWV4"/>
<dbReference type="InterPro" id="IPR000073">
    <property type="entry name" value="AB_hydrolase_1"/>
</dbReference>
<gene>
    <name evidence="3" type="ORF">EFL95_14415</name>
</gene>
<comment type="caution">
    <text evidence="3">The sequence shown here is derived from an EMBL/GenBank/DDBJ whole genome shotgun (WGS) entry which is preliminary data.</text>
</comment>
<dbReference type="Pfam" id="PF00561">
    <property type="entry name" value="Abhydrolase_1"/>
    <property type="match status" value="1"/>
</dbReference>
<accession>A0A3N0DWV4</accession>
<evidence type="ECO:0000259" key="2">
    <source>
        <dbReference type="Pfam" id="PF00561"/>
    </source>
</evidence>
<name>A0A3N0DWV4_9ACTN</name>
<keyword evidence="1 3" id="KW-0378">Hydrolase</keyword>
<dbReference type="GO" id="GO:0016787">
    <property type="term" value="F:hydrolase activity"/>
    <property type="evidence" value="ECO:0007669"/>
    <property type="project" value="UniProtKB-KW"/>
</dbReference>
<dbReference type="Gene3D" id="3.40.50.1820">
    <property type="entry name" value="alpha/beta hydrolase"/>
    <property type="match status" value="1"/>
</dbReference>
<organism evidence="3 4">
    <name type="scientific">Nocardioides marmorisolisilvae</name>
    <dbReference type="NCBI Taxonomy" id="1542737"/>
    <lineage>
        <taxon>Bacteria</taxon>
        <taxon>Bacillati</taxon>
        <taxon>Actinomycetota</taxon>
        <taxon>Actinomycetes</taxon>
        <taxon>Propionibacteriales</taxon>
        <taxon>Nocardioidaceae</taxon>
        <taxon>Nocardioides</taxon>
    </lineage>
</organism>
<evidence type="ECO:0000256" key="1">
    <source>
        <dbReference type="ARBA" id="ARBA00022801"/>
    </source>
</evidence>
<protein>
    <submittedName>
        <fullName evidence="3">Alpha/beta hydrolase</fullName>
    </submittedName>
</protein>
<keyword evidence="4" id="KW-1185">Reference proteome</keyword>
<dbReference type="PRINTS" id="PR00412">
    <property type="entry name" value="EPOXHYDRLASE"/>
</dbReference>
<dbReference type="InterPro" id="IPR029058">
    <property type="entry name" value="AB_hydrolase_fold"/>
</dbReference>
<proteinExistence type="predicted"/>
<dbReference type="Proteomes" id="UP000277094">
    <property type="component" value="Unassembled WGS sequence"/>
</dbReference>